<dbReference type="Pfam" id="PF01370">
    <property type="entry name" value="Epimerase"/>
    <property type="match status" value="2"/>
</dbReference>
<evidence type="ECO:0000256" key="1">
    <source>
        <dbReference type="ARBA" id="ARBA00023027"/>
    </source>
</evidence>
<keyword evidence="4" id="KW-1185">Reference proteome</keyword>
<sequence length="337" mass="37081">MNVLVLGGSRFIGKHIVDHLLHHGHTVTVLNRGNHSYTSSNVEQLIGDRDGDLDALKGRTWDAAIDVSGYIPRTVDKASARLAQVVAHYTYISSISVYEDFSKVGLTEEDATKQLLEGEITELTKGTAGPIYGPHYGGLKAAGEIVAERNIPGRTLIIRAGLVVGPNDYSDRLPYWLLRIKQGGDVIAPGNPKQQVQFIDVRDLARWIVSSVEQQVTGIYNVTGPSHVMTMEDVLKACNRVCNNNANFVWIDDGFLIDKHVLPWEELPFWLPSSLSGAASANNEKAINKGLSFSPLNKTIQDTHDWLSTVENLTLSNLKAGMSKERELEVISAWNAK</sequence>
<dbReference type="PANTHER" id="PTHR43574">
    <property type="entry name" value="EPIMERASE-RELATED"/>
    <property type="match status" value="1"/>
</dbReference>
<evidence type="ECO:0000259" key="2">
    <source>
        <dbReference type="Pfam" id="PF01370"/>
    </source>
</evidence>
<feature type="domain" description="NAD-dependent epimerase/dehydratase" evidence="2">
    <location>
        <begin position="3"/>
        <end position="45"/>
    </location>
</feature>
<evidence type="ECO:0000313" key="4">
    <source>
        <dbReference type="Proteomes" id="UP000741863"/>
    </source>
</evidence>
<evidence type="ECO:0000313" key="3">
    <source>
        <dbReference type="EMBL" id="MBM7633007.1"/>
    </source>
</evidence>
<dbReference type="EC" id="1.3.1.45" evidence="3"/>
<dbReference type="GO" id="GO:0047526">
    <property type="term" value="F:2'-hydroxyisoflavone reductase activity"/>
    <property type="evidence" value="ECO:0007669"/>
    <property type="project" value="UniProtKB-EC"/>
</dbReference>
<accession>A0ABS2PC49</accession>
<dbReference type="SUPFAM" id="SSF51735">
    <property type="entry name" value="NAD(P)-binding Rossmann-fold domains"/>
    <property type="match status" value="1"/>
</dbReference>
<protein>
    <submittedName>
        <fullName evidence="3">2'-hydroxyisoflavone reductase</fullName>
        <ecNumber evidence="3">1.3.1.45</ecNumber>
    </submittedName>
</protein>
<proteinExistence type="predicted"/>
<dbReference type="Gene3D" id="3.40.50.720">
    <property type="entry name" value="NAD(P)-binding Rossmann-like Domain"/>
    <property type="match status" value="1"/>
</dbReference>
<dbReference type="Proteomes" id="UP000741863">
    <property type="component" value="Unassembled WGS sequence"/>
</dbReference>
<dbReference type="EMBL" id="JAFBEC010000005">
    <property type="protein sequence ID" value="MBM7633007.1"/>
    <property type="molecule type" value="Genomic_DNA"/>
</dbReference>
<reference evidence="3 4" key="1">
    <citation type="submission" date="2021-01" db="EMBL/GenBank/DDBJ databases">
        <title>Genomic Encyclopedia of Type Strains, Phase IV (KMG-IV): sequencing the most valuable type-strain genomes for metagenomic binning, comparative biology and taxonomic classification.</title>
        <authorList>
            <person name="Goeker M."/>
        </authorList>
    </citation>
    <scope>NUCLEOTIDE SEQUENCE [LARGE SCALE GENOMIC DNA]</scope>
    <source>
        <strain evidence="3 4">DSM 25540</strain>
    </source>
</reference>
<gene>
    <name evidence="3" type="ORF">JOD17_002101</name>
</gene>
<dbReference type="RefSeq" id="WP_204697498.1">
    <property type="nucleotide sequence ID" value="NZ_JAFBEC010000005.1"/>
</dbReference>
<keyword evidence="3" id="KW-0560">Oxidoreductase</keyword>
<dbReference type="InterPro" id="IPR036291">
    <property type="entry name" value="NAD(P)-bd_dom_sf"/>
</dbReference>
<comment type="caution">
    <text evidence="3">The sequence shown here is derived from an EMBL/GenBank/DDBJ whole genome shotgun (WGS) entry which is preliminary data.</text>
</comment>
<feature type="domain" description="NAD-dependent epimerase/dehydratase" evidence="2">
    <location>
        <begin position="154"/>
        <end position="222"/>
    </location>
</feature>
<dbReference type="InterPro" id="IPR001509">
    <property type="entry name" value="Epimerase_deHydtase"/>
</dbReference>
<name>A0ABS2PC49_9BACL</name>
<keyword evidence="1" id="KW-0520">NAD</keyword>
<organism evidence="3 4">
    <name type="scientific">Geomicrobium sediminis</name>
    <dbReference type="NCBI Taxonomy" id="1347788"/>
    <lineage>
        <taxon>Bacteria</taxon>
        <taxon>Bacillati</taxon>
        <taxon>Bacillota</taxon>
        <taxon>Bacilli</taxon>
        <taxon>Bacillales</taxon>
        <taxon>Geomicrobium</taxon>
    </lineage>
</organism>